<evidence type="ECO:0000313" key="2">
    <source>
        <dbReference type="Proteomes" id="UP000198460"/>
    </source>
</evidence>
<reference evidence="1 2" key="1">
    <citation type="submission" date="2017-04" db="EMBL/GenBank/DDBJ databases">
        <authorList>
            <person name="Afonso C.L."/>
            <person name="Miller P.J."/>
            <person name="Scott M.A."/>
            <person name="Spackman E."/>
            <person name="Goraichik I."/>
            <person name="Dimitrov K.M."/>
            <person name="Suarez D.L."/>
            <person name="Swayne D.E."/>
        </authorList>
    </citation>
    <scope>NUCLEOTIDE SEQUENCE [LARGE SCALE GENOMIC DNA]</scope>
    <source>
        <strain evidence="1">LMG 28154</strain>
    </source>
</reference>
<dbReference type="EMBL" id="FXAN01000050">
    <property type="protein sequence ID" value="SMG00183.1"/>
    <property type="molecule type" value="Genomic_DNA"/>
</dbReference>
<evidence type="ECO:0000313" key="1">
    <source>
        <dbReference type="EMBL" id="SMG00183.1"/>
    </source>
</evidence>
<dbReference type="Proteomes" id="UP000198460">
    <property type="component" value="Unassembled WGS sequence"/>
</dbReference>
<protein>
    <submittedName>
        <fullName evidence="1">Uncharacterized protein</fullName>
    </submittedName>
</protein>
<sequence>MRADQPAILCEGRTTAYATPHAHGSQVAAYLSAVLKSASGRRRA</sequence>
<dbReference type="AlphaFoldDB" id="A0A238H582"/>
<gene>
    <name evidence="1" type="ORF">BSIN_0308</name>
</gene>
<organism evidence="1 2">
    <name type="scientific">Burkholderia singularis</name>
    <dbReference type="NCBI Taxonomy" id="1503053"/>
    <lineage>
        <taxon>Bacteria</taxon>
        <taxon>Pseudomonadati</taxon>
        <taxon>Pseudomonadota</taxon>
        <taxon>Betaproteobacteria</taxon>
        <taxon>Burkholderiales</taxon>
        <taxon>Burkholderiaceae</taxon>
        <taxon>Burkholderia</taxon>
        <taxon>pseudomallei group</taxon>
    </lineage>
</organism>
<accession>A0A238H582</accession>
<name>A0A238H582_9BURK</name>
<proteinExistence type="predicted"/>